<gene>
    <name evidence="6" type="ORF">V4C55_08215</name>
</gene>
<dbReference type="PANTHER" id="PTHR21496">
    <property type="entry name" value="FERREDOXIN-RELATED"/>
    <property type="match status" value="1"/>
</dbReference>
<dbReference type="SUPFAM" id="SSF50022">
    <property type="entry name" value="ISP domain"/>
    <property type="match status" value="1"/>
</dbReference>
<sequence length="114" mass="12075">MLTEMESSLERKVCKADELAPGQRKIVFVDGRCIAVFNLGGELRAIDDACPHNGASLFAGRIDGSVLRCPAHGLAFDLLTGCSPASRALCLTTFPVRQVEGNIVITLKAVDSTG</sequence>
<evidence type="ECO:0000256" key="1">
    <source>
        <dbReference type="ARBA" id="ARBA00022714"/>
    </source>
</evidence>
<keyword evidence="1" id="KW-0001">2Fe-2S</keyword>
<dbReference type="Gene3D" id="2.102.10.10">
    <property type="entry name" value="Rieske [2Fe-2S] iron-sulphur domain"/>
    <property type="match status" value="1"/>
</dbReference>
<evidence type="ECO:0000313" key="7">
    <source>
        <dbReference type="Proteomes" id="UP001494588"/>
    </source>
</evidence>
<keyword evidence="2" id="KW-0479">Metal-binding</keyword>
<evidence type="ECO:0000259" key="5">
    <source>
        <dbReference type="PROSITE" id="PS51296"/>
    </source>
</evidence>
<dbReference type="InterPro" id="IPR036922">
    <property type="entry name" value="Rieske_2Fe-2S_sf"/>
</dbReference>
<dbReference type="EMBL" id="JAZHGC010000006">
    <property type="protein sequence ID" value="MEM5285690.1"/>
    <property type="molecule type" value="Genomic_DNA"/>
</dbReference>
<accession>A0ABU9Q8D3</accession>
<evidence type="ECO:0000256" key="3">
    <source>
        <dbReference type="ARBA" id="ARBA00023004"/>
    </source>
</evidence>
<organism evidence="6 7">
    <name type="scientific">Paraburkholderia sabiae</name>
    <dbReference type="NCBI Taxonomy" id="273251"/>
    <lineage>
        <taxon>Bacteria</taxon>
        <taxon>Pseudomonadati</taxon>
        <taxon>Pseudomonadota</taxon>
        <taxon>Betaproteobacteria</taxon>
        <taxon>Burkholderiales</taxon>
        <taxon>Burkholderiaceae</taxon>
        <taxon>Paraburkholderia</taxon>
    </lineage>
</organism>
<feature type="domain" description="Rieske" evidence="5">
    <location>
        <begin position="11"/>
        <end position="105"/>
    </location>
</feature>
<proteinExistence type="predicted"/>
<dbReference type="PROSITE" id="PS51296">
    <property type="entry name" value="RIESKE"/>
    <property type="match status" value="1"/>
</dbReference>
<dbReference type="Proteomes" id="UP001494588">
    <property type="component" value="Unassembled WGS sequence"/>
</dbReference>
<keyword evidence="3" id="KW-0408">Iron</keyword>
<evidence type="ECO:0000256" key="2">
    <source>
        <dbReference type="ARBA" id="ARBA00022723"/>
    </source>
</evidence>
<reference evidence="6 7" key="1">
    <citation type="submission" date="2024-01" db="EMBL/GenBank/DDBJ databases">
        <title>The diversity of rhizobia nodulating Mimosa spp. in eleven states of Brazil covering several biomes is determined by host plant, location, and edaphic factors.</title>
        <authorList>
            <person name="Rouws L."/>
            <person name="Barauna A."/>
            <person name="Beukes C."/>
            <person name="De Faria S.M."/>
            <person name="Gross E."/>
            <person name="Dos Reis Junior F.B."/>
            <person name="Simon M."/>
            <person name="Maluk M."/>
            <person name="Odee D.W."/>
            <person name="Kenicer G."/>
            <person name="Young J.P.W."/>
            <person name="Reis V.M."/>
            <person name="Zilli J."/>
            <person name="James E.K."/>
        </authorList>
    </citation>
    <scope>NUCLEOTIDE SEQUENCE [LARGE SCALE GENOMIC DNA]</scope>
    <source>
        <strain evidence="6 7">JPY77</strain>
    </source>
</reference>
<keyword evidence="4" id="KW-0411">Iron-sulfur</keyword>
<dbReference type="RefSeq" id="WP_233471595.1">
    <property type="nucleotide sequence ID" value="NZ_CAJHCS010000001.1"/>
</dbReference>
<evidence type="ECO:0000313" key="6">
    <source>
        <dbReference type="EMBL" id="MEM5285690.1"/>
    </source>
</evidence>
<comment type="caution">
    <text evidence="6">The sequence shown here is derived from an EMBL/GenBank/DDBJ whole genome shotgun (WGS) entry which is preliminary data.</text>
</comment>
<dbReference type="InterPro" id="IPR017941">
    <property type="entry name" value="Rieske_2Fe-2S"/>
</dbReference>
<name>A0ABU9Q8D3_9BURK</name>
<keyword evidence="7" id="KW-1185">Reference proteome</keyword>
<dbReference type="Pfam" id="PF00355">
    <property type="entry name" value="Rieske"/>
    <property type="match status" value="1"/>
</dbReference>
<dbReference type="PANTHER" id="PTHR21496:SF23">
    <property type="entry name" value="3-PHENYLPROPIONATE_CINNAMIC ACID DIOXYGENASE FERREDOXIN SUBUNIT"/>
    <property type="match status" value="1"/>
</dbReference>
<evidence type="ECO:0000256" key="4">
    <source>
        <dbReference type="ARBA" id="ARBA00023014"/>
    </source>
</evidence>
<protein>
    <submittedName>
        <fullName evidence="6">Rieske 2Fe-2S domain-containing protein</fullName>
    </submittedName>
</protein>